<dbReference type="STRING" id="3775.A0A1Q3AQ05"/>
<reference evidence="3" key="1">
    <citation type="submission" date="2016-04" db="EMBL/GenBank/DDBJ databases">
        <title>Cephalotus genome sequencing.</title>
        <authorList>
            <person name="Fukushima K."/>
            <person name="Hasebe M."/>
            <person name="Fang X."/>
        </authorList>
    </citation>
    <scope>NUCLEOTIDE SEQUENCE [LARGE SCALE GENOMIC DNA]</scope>
    <source>
        <strain evidence="3">cv. St1</strain>
    </source>
</reference>
<feature type="region of interest" description="Disordered" evidence="1">
    <location>
        <begin position="334"/>
        <end position="357"/>
    </location>
</feature>
<evidence type="ECO:0000313" key="2">
    <source>
        <dbReference type="EMBL" id="GAV57826.1"/>
    </source>
</evidence>
<dbReference type="InParanoid" id="A0A1Q3AQ05"/>
<dbReference type="AlphaFoldDB" id="A0A1Q3AQ05"/>
<evidence type="ECO:0000313" key="3">
    <source>
        <dbReference type="Proteomes" id="UP000187406"/>
    </source>
</evidence>
<feature type="compositionally biased region" description="Basic and acidic residues" evidence="1">
    <location>
        <begin position="335"/>
        <end position="344"/>
    </location>
</feature>
<gene>
    <name evidence="2" type="ORF">CFOL_v3_01362</name>
</gene>
<dbReference type="InterPro" id="IPR039615">
    <property type="entry name" value="PKS"/>
</dbReference>
<comment type="caution">
    <text evidence="2">The sequence shown here is derived from an EMBL/GenBank/DDBJ whole genome shotgun (WGS) entry which is preliminary data.</text>
</comment>
<accession>A0A1Q3AQ05</accession>
<dbReference type="GO" id="GO:0009638">
    <property type="term" value="P:phototropism"/>
    <property type="evidence" value="ECO:0007669"/>
    <property type="project" value="InterPro"/>
</dbReference>
<dbReference type="PANTHER" id="PTHR33781:SF3">
    <property type="entry name" value="PROTEIN PHYTOCHROME KINASE SUBSTRATE 3"/>
    <property type="match status" value="1"/>
</dbReference>
<dbReference type="PANTHER" id="PTHR33781">
    <property type="entry name" value="PROTEIN PHYTOCHROME KINASE SUBSTRATE 1-RELATED"/>
    <property type="match status" value="1"/>
</dbReference>
<keyword evidence="3" id="KW-1185">Reference proteome</keyword>
<dbReference type="EMBL" id="BDDD01000043">
    <property type="protein sequence ID" value="GAV57826.1"/>
    <property type="molecule type" value="Genomic_DNA"/>
</dbReference>
<dbReference type="FunCoup" id="A0A1Q3AQ05">
    <property type="interactions" value="4"/>
</dbReference>
<sequence length="357" mass="40065">MELVDESPRINKNNSTRLIGHKKENDDDMQQMRPKSRIGTPSLSSDASWNTQTASSPSYVRNPSQDKQKKVNERWFFNALRCNGSCSHNKAGYIDPHVVLRAVHGRDYGKEDIRIDDNPVVFRRKQSQPKIQVKEEYIAAPIMNLGMQTFPVKKQLVMEENKEEYRISLDVFGSNKLELKEGDIALNLERKLSMLNWDAIPNSPRIPSTSVNCQMYECMESDSSSDLFEIESISGGGQALFTRQAYDGMPAGCMTPYSPSETSVEWSVVTASAADFSVISDYDKKLAAENMRNPAGLTTTSKVGRTKSIMDKDVQKGKQIGLLRCTSHKAVRVAEPAHRSDVKAKPHQPQLKTTDFP</sequence>
<proteinExistence type="predicted"/>
<dbReference type="OrthoDB" id="760005at2759"/>
<feature type="compositionally biased region" description="Polar residues" evidence="1">
    <location>
        <begin position="39"/>
        <end position="63"/>
    </location>
</feature>
<protein>
    <submittedName>
        <fullName evidence="2">Uncharacterized protein</fullName>
    </submittedName>
</protein>
<dbReference type="Proteomes" id="UP000187406">
    <property type="component" value="Unassembled WGS sequence"/>
</dbReference>
<organism evidence="2 3">
    <name type="scientific">Cephalotus follicularis</name>
    <name type="common">Albany pitcher plant</name>
    <dbReference type="NCBI Taxonomy" id="3775"/>
    <lineage>
        <taxon>Eukaryota</taxon>
        <taxon>Viridiplantae</taxon>
        <taxon>Streptophyta</taxon>
        <taxon>Embryophyta</taxon>
        <taxon>Tracheophyta</taxon>
        <taxon>Spermatophyta</taxon>
        <taxon>Magnoliopsida</taxon>
        <taxon>eudicotyledons</taxon>
        <taxon>Gunneridae</taxon>
        <taxon>Pentapetalae</taxon>
        <taxon>rosids</taxon>
        <taxon>fabids</taxon>
        <taxon>Oxalidales</taxon>
        <taxon>Cephalotaceae</taxon>
        <taxon>Cephalotus</taxon>
    </lineage>
</organism>
<feature type="region of interest" description="Disordered" evidence="1">
    <location>
        <begin position="1"/>
        <end position="67"/>
    </location>
</feature>
<evidence type="ECO:0000256" key="1">
    <source>
        <dbReference type="SAM" id="MobiDB-lite"/>
    </source>
</evidence>
<name>A0A1Q3AQ05_CEPFO</name>